<dbReference type="KEGG" id="hro:HELRODRAFT_179042"/>
<dbReference type="HOGENOM" id="CLU_596249_0_0_1"/>
<keyword evidence="4" id="KW-1185">Reference proteome</keyword>
<gene>
    <name evidence="3" type="primary">20207082</name>
    <name evidence="2" type="ORF">HELRODRAFT_179042</name>
</gene>
<reference evidence="4" key="1">
    <citation type="submission" date="2012-12" db="EMBL/GenBank/DDBJ databases">
        <authorList>
            <person name="Hellsten U."/>
            <person name="Grimwood J."/>
            <person name="Chapman J.A."/>
            <person name="Shapiro H."/>
            <person name="Aerts A."/>
            <person name="Otillar R.P."/>
            <person name="Terry A.Y."/>
            <person name="Boore J.L."/>
            <person name="Simakov O."/>
            <person name="Marletaz F."/>
            <person name="Cho S.-J."/>
            <person name="Edsinger-Gonzales E."/>
            <person name="Havlak P."/>
            <person name="Kuo D.-H."/>
            <person name="Larsson T."/>
            <person name="Lv J."/>
            <person name="Arendt D."/>
            <person name="Savage R."/>
            <person name="Osoegawa K."/>
            <person name="de Jong P."/>
            <person name="Lindberg D.R."/>
            <person name="Seaver E.C."/>
            <person name="Weisblat D.A."/>
            <person name="Putnam N.H."/>
            <person name="Grigoriev I.V."/>
            <person name="Rokhsar D.S."/>
        </authorList>
    </citation>
    <scope>NUCLEOTIDE SEQUENCE</scope>
</reference>
<name>T1FE33_HELRO</name>
<dbReference type="InParanoid" id="T1FE33"/>
<reference evidence="2 4" key="2">
    <citation type="journal article" date="2013" name="Nature">
        <title>Insights into bilaterian evolution from three spiralian genomes.</title>
        <authorList>
            <person name="Simakov O."/>
            <person name="Marletaz F."/>
            <person name="Cho S.J."/>
            <person name="Edsinger-Gonzales E."/>
            <person name="Havlak P."/>
            <person name="Hellsten U."/>
            <person name="Kuo D.H."/>
            <person name="Larsson T."/>
            <person name="Lv J."/>
            <person name="Arendt D."/>
            <person name="Savage R."/>
            <person name="Osoegawa K."/>
            <person name="de Jong P."/>
            <person name="Grimwood J."/>
            <person name="Chapman J.A."/>
            <person name="Shapiro H."/>
            <person name="Aerts A."/>
            <person name="Otillar R.P."/>
            <person name="Terry A.Y."/>
            <person name="Boore J.L."/>
            <person name="Grigoriev I.V."/>
            <person name="Lindberg D.R."/>
            <person name="Seaver E.C."/>
            <person name="Weisblat D.A."/>
            <person name="Putnam N.H."/>
            <person name="Rokhsar D.S."/>
        </authorList>
    </citation>
    <scope>NUCLEOTIDE SEQUENCE</scope>
</reference>
<organism evidence="3 4">
    <name type="scientific">Helobdella robusta</name>
    <name type="common">Californian leech</name>
    <dbReference type="NCBI Taxonomy" id="6412"/>
    <lineage>
        <taxon>Eukaryota</taxon>
        <taxon>Metazoa</taxon>
        <taxon>Spiralia</taxon>
        <taxon>Lophotrochozoa</taxon>
        <taxon>Annelida</taxon>
        <taxon>Clitellata</taxon>
        <taxon>Hirudinea</taxon>
        <taxon>Rhynchobdellida</taxon>
        <taxon>Glossiphoniidae</taxon>
        <taxon>Helobdella</taxon>
    </lineage>
</organism>
<evidence type="ECO:0000256" key="1">
    <source>
        <dbReference type="SAM" id="MobiDB-lite"/>
    </source>
</evidence>
<dbReference type="EnsemblMetazoa" id="HelroT179042">
    <property type="protein sequence ID" value="HelroP179042"/>
    <property type="gene ID" value="HelroG179042"/>
</dbReference>
<feature type="compositionally biased region" description="Polar residues" evidence="1">
    <location>
        <begin position="320"/>
        <end position="329"/>
    </location>
</feature>
<dbReference type="RefSeq" id="XP_009026139.1">
    <property type="nucleotide sequence ID" value="XM_009027891.1"/>
</dbReference>
<dbReference type="AlphaFoldDB" id="T1FE33"/>
<dbReference type="Gene3D" id="2.120.10.30">
    <property type="entry name" value="TolB, C-terminal domain"/>
    <property type="match status" value="1"/>
</dbReference>
<proteinExistence type="predicted"/>
<accession>T1FE33</accession>
<dbReference type="EMBL" id="AMQM01006713">
    <property type="status" value="NOT_ANNOTATED_CDS"/>
    <property type="molecule type" value="Genomic_DNA"/>
</dbReference>
<dbReference type="InterPro" id="IPR011042">
    <property type="entry name" value="6-blade_b-propeller_TolB-like"/>
</dbReference>
<sequence>MACDVEIVPYTYDFVAEEVFCYVVIRVEFAQLAIKIIWGQPSFNNRKYFRSGFIKFKRSGFIVVGDDLKIFEVASKIISSSAAEGYTDLRITKTAEIPQQSNPGQSVVLVRTISLDKEIRGVTAIRNQLFVVTANSPLLYSFNIDTYDLITTFNVKDVKNPFDLVSNGSDVLFISEWSMLNIHRVEFPSKKVSHITTSNPYSTLSINYNNNSLLAVSKNKNKISEYKMFGSKKKIKSVLLNINSSAPYGKSSHYGSVAHAINLTYNSEVCEDSKYLVCSTDNHLHIVDRKGSIQWSYNSHVKHVKLSKSDVDDEGKYNKSYLSSPPQTKSSSSSSSSSSSNFTKDLLETKSNKSNNTSNNDDNKIDNLIDNNNLDGNRKLISHCLNKPSHLTTDKNGFILVCDSGNDRVLLLNKCLEFVRELIEPGINGMKNPLRIFLDDARSRLYVVAGDLFVYQLIY</sequence>
<dbReference type="SUPFAM" id="SSF63829">
    <property type="entry name" value="Calcium-dependent phosphotriesterase"/>
    <property type="match status" value="1"/>
</dbReference>
<feature type="compositionally biased region" description="Low complexity" evidence="1">
    <location>
        <begin position="330"/>
        <end position="340"/>
    </location>
</feature>
<dbReference type="GeneID" id="20207082"/>
<feature type="region of interest" description="Disordered" evidence="1">
    <location>
        <begin position="313"/>
        <end position="343"/>
    </location>
</feature>
<dbReference type="Proteomes" id="UP000015101">
    <property type="component" value="Unassembled WGS sequence"/>
</dbReference>
<evidence type="ECO:0000313" key="3">
    <source>
        <dbReference type="EnsemblMetazoa" id="HelroP179042"/>
    </source>
</evidence>
<protein>
    <submittedName>
        <fullName evidence="2 3">Uncharacterized protein</fullName>
    </submittedName>
</protein>
<evidence type="ECO:0000313" key="2">
    <source>
        <dbReference type="EMBL" id="ESN95848.1"/>
    </source>
</evidence>
<dbReference type="EMBL" id="KB097502">
    <property type="protein sequence ID" value="ESN95848.1"/>
    <property type="molecule type" value="Genomic_DNA"/>
</dbReference>
<reference evidence="3" key="3">
    <citation type="submission" date="2015-06" db="UniProtKB">
        <authorList>
            <consortium name="EnsemblMetazoa"/>
        </authorList>
    </citation>
    <scope>IDENTIFICATION</scope>
</reference>
<evidence type="ECO:0000313" key="4">
    <source>
        <dbReference type="Proteomes" id="UP000015101"/>
    </source>
</evidence>
<dbReference type="CTD" id="20207082"/>